<keyword evidence="2 12" id="KW-0235">DNA replication</keyword>
<keyword evidence="4 12" id="KW-0547">Nucleotide-binding</keyword>
<dbReference type="NCBIfam" id="TIGR00595">
    <property type="entry name" value="priA"/>
    <property type="match status" value="1"/>
</dbReference>
<dbReference type="RefSeq" id="WP_353438836.1">
    <property type="nucleotide sequence ID" value="NZ_CP099959.1"/>
</dbReference>
<dbReference type="FunFam" id="3.40.50.300:FF:000489">
    <property type="entry name" value="Primosome assembly protein PriA"/>
    <property type="match status" value="1"/>
</dbReference>
<dbReference type="GO" id="GO:0043138">
    <property type="term" value="F:3'-5' DNA helicase activity"/>
    <property type="evidence" value="ECO:0007669"/>
    <property type="project" value="UniProtKB-EC"/>
</dbReference>
<reference evidence="14" key="1">
    <citation type="submission" date="2022-06" db="EMBL/GenBank/DDBJ databases">
        <title>New Polynucleobacter species.</title>
        <authorList>
            <person name="Hahn M.W."/>
        </authorList>
    </citation>
    <scope>NUCLEOTIDE SEQUENCE</scope>
    <source>
        <strain evidence="14">UK-FUSCHL-C3</strain>
    </source>
</reference>
<evidence type="ECO:0000256" key="2">
    <source>
        <dbReference type="ARBA" id="ARBA00022705"/>
    </source>
</evidence>
<dbReference type="GO" id="GO:0006269">
    <property type="term" value="P:DNA replication, synthesis of primer"/>
    <property type="evidence" value="ECO:0007669"/>
    <property type="project" value="UniProtKB-KW"/>
</dbReference>
<evidence type="ECO:0000256" key="1">
    <source>
        <dbReference type="ARBA" id="ARBA00022515"/>
    </source>
</evidence>
<dbReference type="SUPFAM" id="SSF52540">
    <property type="entry name" value="P-loop containing nucleoside triphosphate hydrolases"/>
    <property type="match status" value="2"/>
</dbReference>
<dbReference type="EC" id="5.6.2.4" evidence="12"/>
<feature type="binding site" evidence="12">
    <location>
        <position position="396"/>
    </location>
    <ligand>
        <name>Zn(2+)</name>
        <dbReference type="ChEBI" id="CHEBI:29105"/>
        <label>2</label>
    </ligand>
</feature>
<dbReference type="EMBL" id="CP099959">
    <property type="protein sequence ID" value="XCC57744.1"/>
    <property type="molecule type" value="Genomic_DNA"/>
</dbReference>
<comment type="function">
    <text evidence="12">Initiates the restart of stalled replication forks, which reloads the replicative helicase on sites other than the origin of replication. Recognizes and binds to abandoned replication forks and remodels them to uncover a helicase loading site. Promotes assembly of the primosome at these replication forks.</text>
</comment>
<comment type="subunit">
    <text evidence="12">Component of the replication restart primosome.</text>
</comment>
<evidence type="ECO:0000256" key="8">
    <source>
        <dbReference type="ARBA" id="ARBA00022840"/>
    </source>
</evidence>
<comment type="catalytic activity">
    <reaction evidence="12">
        <text>Couples ATP hydrolysis with the unwinding of duplex DNA by translocating in the 3'-5' direction.</text>
        <dbReference type="EC" id="5.6.2.4"/>
    </reaction>
</comment>
<dbReference type="Pfam" id="PF00270">
    <property type="entry name" value="DEAD"/>
    <property type="match status" value="1"/>
</dbReference>
<dbReference type="PROSITE" id="PS51192">
    <property type="entry name" value="HELICASE_ATP_BIND_1"/>
    <property type="match status" value="1"/>
</dbReference>
<dbReference type="Gene3D" id="3.40.50.300">
    <property type="entry name" value="P-loop containing nucleotide triphosphate hydrolases"/>
    <property type="match status" value="2"/>
</dbReference>
<evidence type="ECO:0000256" key="7">
    <source>
        <dbReference type="ARBA" id="ARBA00022833"/>
    </source>
</evidence>
<dbReference type="Pfam" id="PF00271">
    <property type="entry name" value="Helicase_C"/>
    <property type="match status" value="1"/>
</dbReference>
<feature type="binding site" evidence="12">
    <location>
        <position position="435"/>
    </location>
    <ligand>
        <name>Zn(2+)</name>
        <dbReference type="ChEBI" id="CHEBI:29105"/>
        <label>1</label>
    </ligand>
</feature>
<dbReference type="GO" id="GO:0008270">
    <property type="term" value="F:zinc ion binding"/>
    <property type="evidence" value="ECO:0007669"/>
    <property type="project" value="UniProtKB-UniRule"/>
</dbReference>
<feature type="domain" description="Helicase ATP-binding" evidence="13">
    <location>
        <begin position="159"/>
        <end position="328"/>
    </location>
</feature>
<dbReference type="AlphaFoldDB" id="A0AAU8A2G0"/>
<dbReference type="GO" id="GO:0006270">
    <property type="term" value="P:DNA replication initiation"/>
    <property type="evidence" value="ECO:0007669"/>
    <property type="project" value="TreeGrafter"/>
</dbReference>
<dbReference type="GO" id="GO:1990077">
    <property type="term" value="C:primosome complex"/>
    <property type="evidence" value="ECO:0007669"/>
    <property type="project" value="UniProtKB-UniRule"/>
</dbReference>
<keyword evidence="1 12" id="KW-0639">Primosome</keyword>
<organism evidence="14">
    <name type="scientific">Polynucleobacter sp. UK-FUSCHL-C3</name>
    <dbReference type="NCBI Taxonomy" id="2955208"/>
    <lineage>
        <taxon>Bacteria</taxon>
        <taxon>Pseudomonadati</taxon>
        <taxon>Pseudomonadota</taxon>
        <taxon>Betaproteobacteria</taxon>
        <taxon>Burkholderiales</taxon>
        <taxon>Burkholderiaceae</taxon>
        <taxon>Polynucleobacter</taxon>
    </lineage>
</organism>
<evidence type="ECO:0000256" key="12">
    <source>
        <dbReference type="HAMAP-Rule" id="MF_00983"/>
    </source>
</evidence>
<keyword evidence="7 12" id="KW-0862">Zinc</keyword>
<keyword evidence="9 12" id="KW-0238">DNA-binding</keyword>
<dbReference type="SMART" id="SM00487">
    <property type="entry name" value="DEXDc"/>
    <property type="match status" value="1"/>
</dbReference>
<evidence type="ECO:0000256" key="6">
    <source>
        <dbReference type="ARBA" id="ARBA00022806"/>
    </source>
</evidence>
<protein>
    <recommendedName>
        <fullName evidence="12">Replication restart protein PriA</fullName>
    </recommendedName>
    <alternativeName>
        <fullName evidence="12">ATP-dependent DNA helicase PriA</fullName>
        <ecNumber evidence="12">5.6.2.4</ecNumber>
    </alternativeName>
    <alternativeName>
        <fullName evidence="12">DNA 3'-5' helicase PriA</fullName>
    </alternativeName>
</protein>
<feature type="binding site" evidence="12">
    <location>
        <position position="422"/>
    </location>
    <ligand>
        <name>Zn(2+)</name>
        <dbReference type="ChEBI" id="CHEBI:29105"/>
        <label>2</label>
    </ligand>
</feature>
<feature type="binding site" evidence="12">
    <location>
        <position position="399"/>
    </location>
    <ligand>
        <name>Zn(2+)</name>
        <dbReference type="ChEBI" id="CHEBI:29105"/>
        <label>2</label>
    </ligand>
</feature>
<keyword evidence="8 12" id="KW-0067">ATP-binding</keyword>
<dbReference type="Pfam" id="PF17764">
    <property type="entry name" value="PriA_3primeBD"/>
    <property type="match status" value="1"/>
</dbReference>
<keyword evidence="6 12" id="KW-0347">Helicase</keyword>
<dbReference type="InterPro" id="IPR014001">
    <property type="entry name" value="Helicase_ATP-bd"/>
</dbReference>
<accession>A0AAU8A2G0</accession>
<dbReference type="Gene3D" id="3.40.1440.60">
    <property type="entry name" value="PriA, 3(prime) DNA-binding domain"/>
    <property type="match status" value="1"/>
</dbReference>
<comment type="similarity">
    <text evidence="12">Belongs to the helicase family. PriA subfamily.</text>
</comment>
<evidence type="ECO:0000256" key="11">
    <source>
        <dbReference type="ARBA" id="ARBA00048988"/>
    </source>
</evidence>
<dbReference type="GO" id="GO:0006302">
    <property type="term" value="P:double-strand break repair"/>
    <property type="evidence" value="ECO:0007669"/>
    <property type="project" value="InterPro"/>
</dbReference>
<gene>
    <name evidence="12 14" type="primary">priA</name>
    <name evidence="14" type="ORF">NKE59_00105</name>
</gene>
<dbReference type="GO" id="GO:0006310">
    <property type="term" value="P:DNA recombination"/>
    <property type="evidence" value="ECO:0007669"/>
    <property type="project" value="InterPro"/>
</dbReference>
<evidence type="ECO:0000256" key="10">
    <source>
        <dbReference type="ARBA" id="ARBA00023235"/>
    </source>
</evidence>
<dbReference type="GO" id="GO:0005524">
    <property type="term" value="F:ATP binding"/>
    <property type="evidence" value="ECO:0007669"/>
    <property type="project" value="UniProtKB-UniRule"/>
</dbReference>
<dbReference type="Pfam" id="PF18074">
    <property type="entry name" value="PriA_C"/>
    <property type="match status" value="1"/>
</dbReference>
<evidence type="ECO:0000259" key="13">
    <source>
        <dbReference type="PROSITE" id="PS51192"/>
    </source>
</evidence>
<name>A0AAU8A2G0_9BURK</name>
<evidence type="ECO:0000256" key="3">
    <source>
        <dbReference type="ARBA" id="ARBA00022723"/>
    </source>
</evidence>
<comment type="catalytic activity">
    <reaction evidence="11 12">
        <text>ATP + H2O = ADP + phosphate + H(+)</text>
        <dbReference type="Rhea" id="RHEA:13065"/>
        <dbReference type="ChEBI" id="CHEBI:15377"/>
        <dbReference type="ChEBI" id="CHEBI:15378"/>
        <dbReference type="ChEBI" id="CHEBI:30616"/>
        <dbReference type="ChEBI" id="CHEBI:43474"/>
        <dbReference type="ChEBI" id="CHEBI:456216"/>
        <dbReference type="EC" id="5.6.2.4"/>
    </reaction>
</comment>
<dbReference type="InterPro" id="IPR011545">
    <property type="entry name" value="DEAD/DEAH_box_helicase_dom"/>
</dbReference>
<dbReference type="HAMAP" id="MF_00983">
    <property type="entry name" value="PriA"/>
    <property type="match status" value="1"/>
</dbReference>
<keyword evidence="3 12" id="KW-0479">Metal-binding</keyword>
<dbReference type="PANTHER" id="PTHR30580:SF0">
    <property type="entry name" value="PRIMOSOMAL PROTEIN N"/>
    <property type="match status" value="1"/>
</dbReference>
<feature type="binding site" evidence="12">
    <location>
        <position position="390"/>
    </location>
    <ligand>
        <name>Zn(2+)</name>
        <dbReference type="ChEBI" id="CHEBI:29105"/>
        <label>1</label>
    </ligand>
</feature>
<dbReference type="InterPro" id="IPR041236">
    <property type="entry name" value="PriA_C"/>
</dbReference>
<dbReference type="InterPro" id="IPR005259">
    <property type="entry name" value="PriA"/>
</dbReference>
<evidence type="ECO:0000256" key="4">
    <source>
        <dbReference type="ARBA" id="ARBA00022741"/>
    </source>
</evidence>
<dbReference type="InterPro" id="IPR001650">
    <property type="entry name" value="Helicase_C-like"/>
</dbReference>
<comment type="cofactor">
    <cofactor evidence="12">
        <name>Zn(2+)</name>
        <dbReference type="ChEBI" id="CHEBI:29105"/>
    </cofactor>
    <text evidence="12">Binds 2 zinc ions per subunit.</text>
</comment>
<dbReference type="PANTHER" id="PTHR30580">
    <property type="entry name" value="PRIMOSOMAL PROTEIN N"/>
    <property type="match status" value="1"/>
</dbReference>
<evidence type="ECO:0000256" key="9">
    <source>
        <dbReference type="ARBA" id="ARBA00023125"/>
    </source>
</evidence>
<feature type="binding site" evidence="12">
    <location>
        <position position="419"/>
    </location>
    <ligand>
        <name>Zn(2+)</name>
        <dbReference type="ChEBI" id="CHEBI:29105"/>
        <label>2</label>
    </ligand>
</feature>
<keyword evidence="10 12" id="KW-0413">Isomerase</keyword>
<feature type="binding site" evidence="12">
    <location>
        <position position="387"/>
    </location>
    <ligand>
        <name>Zn(2+)</name>
        <dbReference type="ChEBI" id="CHEBI:29105"/>
        <label>1</label>
    </ligand>
</feature>
<dbReference type="GO" id="GO:0003677">
    <property type="term" value="F:DNA binding"/>
    <property type="evidence" value="ECO:0007669"/>
    <property type="project" value="UniProtKB-UniRule"/>
</dbReference>
<dbReference type="InterPro" id="IPR027417">
    <property type="entry name" value="P-loop_NTPase"/>
</dbReference>
<dbReference type="InterPro" id="IPR041222">
    <property type="entry name" value="PriA_3primeBD"/>
</dbReference>
<dbReference type="SMART" id="SM00490">
    <property type="entry name" value="HELICc"/>
    <property type="match status" value="1"/>
</dbReference>
<dbReference type="GO" id="GO:0016787">
    <property type="term" value="F:hydrolase activity"/>
    <property type="evidence" value="ECO:0007669"/>
    <property type="project" value="UniProtKB-KW"/>
</dbReference>
<sequence length="694" mass="77279">MNNLAKIIVQVILDKPLKEAFDYIWEETQAGIKPSIGMIVEAPFGRTSVVGVVIGVSAHSSIEPSKLKSVKALAPLPCLDKKILELGQFASHYYVYGLGETMIPAIPKWWRSPKNWQKGLRASPAKRTNTQTALQSHDQAIRPEQLNSAQADALSQLYAHNRKEFQTIFLNGVTGSGKTAVYLNYLQQILSNDHDAQVLVLLPEINLTPQLERRIASHMPNQEMAVLHSGLSDKQRAISWHAIISRKAKVILGTRLSILTPIPNLAAIVVDEEHDSSFKQQEGLGYSARDLAIWRAKNENIPVLLSSATPSLETWHAIERGRYQEIKLSERIHQAQMPEVELVQIQEADKNQAISTTLRQALQKNYQQGRQALILVNRRGFAPVITCGSCAWLSECPDCSGYMVMHKQLGSRKSPALCCHHCGLIKPIPLSCPKCGDSDLHPLGRGTQKIEEQLEEIVPHAKVLRVDADTARTGKLSEALFTKIHQGEADMIVGTQMLSKGHDYQNVGLVCVLDADARLYSNDYRAPEALFAQLIQVAGRAGRSGGGHTKMLIETRYPNDPIYQYLRNYDVAGYMKHLLKERQESGLPPYVCHALVHAESRYMSDSLELLAEAKTLIQKNSNANNGLICFDPVPKALARVGGKERAQLLIEADSRAQLQVQLNCLDDFLRKQSNGRISKKGKVRWSIERDPLLI</sequence>
<keyword evidence="5 12" id="KW-0378">Hydrolase</keyword>
<feature type="binding site" evidence="12">
    <location>
        <position position="432"/>
    </location>
    <ligand>
        <name>Zn(2+)</name>
        <dbReference type="ChEBI" id="CHEBI:29105"/>
        <label>1</label>
    </ligand>
</feature>
<dbReference type="InterPro" id="IPR042115">
    <property type="entry name" value="PriA_3primeBD_sf"/>
</dbReference>
<evidence type="ECO:0000256" key="5">
    <source>
        <dbReference type="ARBA" id="ARBA00022801"/>
    </source>
</evidence>
<evidence type="ECO:0000313" key="14">
    <source>
        <dbReference type="EMBL" id="XCC57744.1"/>
    </source>
</evidence>
<proteinExistence type="inferred from homology"/>